<keyword evidence="11 13" id="KW-0472">Membrane</keyword>
<dbReference type="PANTHER" id="PTHR45977">
    <property type="entry name" value="TARGET OF ERK KINASE MPK-1"/>
    <property type="match status" value="1"/>
</dbReference>
<dbReference type="SMART" id="SM00184">
    <property type="entry name" value="RING"/>
    <property type="match status" value="1"/>
</dbReference>
<evidence type="ECO:0000313" key="16">
    <source>
        <dbReference type="Proteomes" id="UP001497480"/>
    </source>
</evidence>
<comment type="subcellular location">
    <subcellularLocation>
        <location evidence="2">Membrane</location>
        <topology evidence="2">Multi-pass membrane protein</topology>
    </subcellularLocation>
</comment>
<dbReference type="PROSITE" id="PS50089">
    <property type="entry name" value="ZF_RING_2"/>
    <property type="match status" value="1"/>
</dbReference>
<evidence type="ECO:0000256" key="5">
    <source>
        <dbReference type="ARBA" id="ARBA00022692"/>
    </source>
</evidence>
<dbReference type="GO" id="GO:0016020">
    <property type="term" value="C:membrane"/>
    <property type="evidence" value="ECO:0007669"/>
    <property type="project" value="UniProtKB-SubCell"/>
</dbReference>
<dbReference type="InterPro" id="IPR013083">
    <property type="entry name" value="Znf_RING/FYVE/PHD"/>
</dbReference>
<reference evidence="15 16" key="1">
    <citation type="submission" date="2024-03" db="EMBL/GenBank/DDBJ databases">
        <authorList>
            <person name="Martinez-Hernandez J."/>
        </authorList>
    </citation>
    <scope>NUCLEOTIDE SEQUENCE [LARGE SCALE GENOMIC DNA]</scope>
</reference>
<evidence type="ECO:0000256" key="7">
    <source>
        <dbReference type="ARBA" id="ARBA00022771"/>
    </source>
</evidence>
<feature type="domain" description="RING-type" evidence="14">
    <location>
        <begin position="164"/>
        <end position="205"/>
    </location>
</feature>
<evidence type="ECO:0000313" key="15">
    <source>
        <dbReference type="EMBL" id="CAL0308386.1"/>
    </source>
</evidence>
<evidence type="ECO:0000259" key="14">
    <source>
        <dbReference type="PROSITE" id="PS50089"/>
    </source>
</evidence>
<dbReference type="PANTHER" id="PTHR45977:SF11">
    <property type="entry name" value="E3 UBIQUITIN PROTEIN LIGASE RIE1"/>
    <property type="match status" value="1"/>
</dbReference>
<evidence type="ECO:0000256" key="4">
    <source>
        <dbReference type="ARBA" id="ARBA00022679"/>
    </source>
</evidence>
<name>A0AAV1WH24_LUPLU</name>
<evidence type="ECO:0000256" key="1">
    <source>
        <dbReference type="ARBA" id="ARBA00000900"/>
    </source>
</evidence>
<keyword evidence="6" id="KW-0479">Metal-binding</keyword>
<dbReference type="InterPro" id="IPR001841">
    <property type="entry name" value="Znf_RING"/>
</dbReference>
<dbReference type="FunFam" id="3.30.40.10:FF:000391">
    <property type="entry name" value="E3 ubiquitin protein ligase RIE1"/>
    <property type="match status" value="1"/>
</dbReference>
<keyword evidence="8" id="KW-0833">Ubl conjugation pathway</keyword>
<dbReference type="GO" id="GO:0061630">
    <property type="term" value="F:ubiquitin protein ligase activity"/>
    <property type="evidence" value="ECO:0007669"/>
    <property type="project" value="UniProtKB-EC"/>
</dbReference>
<evidence type="ECO:0000256" key="11">
    <source>
        <dbReference type="ARBA" id="ARBA00023136"/>
    </source>
</evidence>
<keyword evidence="4" id="KW-0808">Transferase</keyword>
<dbReference type="Gene3D" id="3.30.40.10">
    <property type="entry name" value="Zinc/RING finger domain, C3HC4 (zinc finger)"/>
    <property type="match status" value="1"/>
</dbReference>
<evidence type="ECO:0000256" key="6">
    <source>
        <dbReference type="ARBA" id="ARBA00022723"/>
    </source>
</evidence>
<feature type="transmembrane region" description="Helical" evidence="13">
    <location>
        <begin position="68"/>
        <end position="92"/>
    </location>
</feature>
<keyword evidence="10 13" id="KW-1133">Transmembrane helix</keyword>
<organism evidence="15 16">
    <name type="scientific">Lupinus luteus</name>
    <name type="common">European yellow lupine</name>
    <dbReference type="NCBI Taxonomy" id="3873"/>
    <lineage>
        <taxon>Eukaryota</taxon>
        <taxon>Viridiplantae</taxon>
        <taxon>Streptophyta</taxon>
        <taxon>Embryophyta</taxon>
        <taxon>Tracheophyta</taxon>
        <taxon>Spermatophyta</taxon>
        <taxon>Magnoliopsida</taxon>
        <taxon>eudicotyledons</taxon>
        <taxon>Gunneridae</taxon>
        <taxon>Pentapetalae</taxon>
        <taxon>rosids</taxon>
        <taxon>fabids</taxon>
        <taxon>Fabales</taxon>
        <taxon>Fabaceae</taxon>
        <taxon>Papilionoideae</taxon>
        <taxon>50 kb inversion clade</taxon>
        <taxon>genistoids sensu lato</taxon>
        <taxon>core genistoids</taxon>
        <taxon>Genisteae</taxon>
        <taxon>Lupinus</taxon>
    </lineage>
</organism>
<dbReference type="GO" id="GO:0016567">
    <property type="term" value="P:protein ubiquitination"/>
    <property type="evidence" value="ECO:0007669"/>
    <property type="project" value="TreeGrafter"/>
</dbReference>
<proteinExistence type="predicted"/>
<evidence type="ECO:0000256" key="10">
    <source>
        <dbReference type="ARBA" id="ARBA00022989"/>
    </source>
</evidence>
<evidence type="ECO:0000256" key="12">
    <source>
        <dbReference type="PROSITE-ProRule" id="PRU00175"/>
    </source>
</evidence>
<dbReference type="EMBL" id="CAXHTB010000006">
    <property type="protein sequence ID" value="CAL0308386.1"/>
    <property type="molecule type" value="Genomic_DNA"/>
</dbReference>
<evidence type="ECO:0000256" key="9">
    <source>
        <dbReference type="ARBA" id="ARBA00022833"/>
    </source>
</evidence>
<dbReference type="Pfam" id="PF13639">
    <property type="entry name" value="zf-RING_2"/>
    <property type="match status" value="1"/>
</dbReference>
<keyword evidence="16" id="KW-1185">Reference proteome</keyword>
<dbReference type="EC" id="2.3.2.27" evidence="3"/>
<dbReference type="GO" id="GO:0008270">
    <property type="term" value="F:zinc ion binding"/>
    <property type="evidence" value="ECO:0007669"/>
    <property type="project" value="UniProtKB-KW"/>
</dbReference>
<evidence type="ECO:0000256" key="8">
    <source>
        <dbReference type="ARBA" id="ARBA00022786"/>
    </source>
</evidence>
<accession>A0AAV1WH24</accession>
<comment type="catalytic activity">
    <reaction evidence="1">
        <text>S-ubiquitinyl-[E2 ubiquitin-conjugating enzyme]-L-cysteine + [acceptor protein]-L-lysine = [E2 ubiquitin-conjugating enzyme]-L-cysteine + N(6)-ubiquitinyl-[acceptor protein]-L-lysine.</text>
        <dbReference type="EC" id="2.3.2.27"/>
    </reaction>
</comment>
<keyword evidence="7 12" id="KW-0863">Zinc-finger</keyword>
<feature type="transmembrane region" description="Helical" evidence="13">
    <location>
        <begin position="31"/>
        <end position="56"/>
    </location>
</feature>
<dbReference type="Proteomes" id="UP001497480">
    <property type="component" value="Unassembled WGS sequence"/>
</dbReference>
<dbReference type="GO" id="GO:0006511">
    <property type="term" value="P:ubiquitin-dependent protein catabolic process"/>
    <property type="evidence" value="ECO:0007669"/>
    <property type="project" value="TreeGrafter"/>
</dbReference>
<sequence>MRHDPTDFMIQHSGLEQSYKFEFTAGNIVEYATFIGVSFIWWSLGFYLVVFGGDLLMQDAPRFYRLRVVFLGFDVFFVILCVLLVCLIGIAVCCSMPCVVAFLYTLAVQEGASDADHIILPRYKFRILSNDEKATGGAGTMFPIKNGSGYLAKERILLPEDTECCICLCSYENGEELHALPCNHHFHSTCILKWLKMNAICPLCKYNVLKGNKQL</sequence>
<dbReference type="AlphaFoldDB" id="A0AAV1WH24"/>
<evidence type="ECO:0000256" key="3">
    <source>
        <dbReference type="ARBA" id="ARBA00012483"/>
    </source>
</evidence>
<evidence type="ECO:0000256" key="2">
    <source>
        <dbReference type="ARBA" id="ARBA00004141"/>
    </source>
</evidence>
<comment type="caution">
    <text evidence="15">The sequence shown here is derived from an EMBL/GenBank/DDBJ whole genome shotgun (WGS) entry which is preliminary data.</text>
</comment>
<gene>
    <name evidence="15" type="ORF">LLUT_LOCUS9446</name>
</gene>
<protein>
    <recommendedName>
        <fullName evidence="3">RING-type E3 ubiquitin transferase</fullName>
        <ecNumber evidence="3">2.3.2.27</ecNumber>
    </recommendedName>
</protein>
<evidence type="ECO:0000256" key="13">
    <source>
        <dbReference type="SAM" id="Phobius"/>
    </source>
</evidence>
<keyword evidence="5 13" id="KW-0812">Transmembrane</keyword>
<keyword evidence="9" id="KW-0862">Zinc</keyword>
<dbReference type="GO" id="GO:0000325">
    <property type="term" value="C:plant-type vacuole"/>
    <property type="evidence" value="ECO:0007669"/>
    <property type="project" value="TreeGrafter"/>
</dbReference>
<dbReference type="SUPFAM" id="SSF57850">
    <property type="entry name" value="RING/U-box"/>
    <property type="match status" value="1"/>
</dbReference>